<dbReference type="STRING" id="1122240.GCA_000620105_02504"/>
<sequence>MKKTLALSMLALLLAGQAHARDTELHLPFEDVLNMPEAKDKLDGSVKFYLAGQKTPAITEQLGEDVSNRKTNGFGKADDVACRWAALSALMAFQNKARSLGANAVYDIVSYYKKNETRSSTTYECHAGAMVAGVALKGRYGKTAN</sequence>
<evidence type="ECO:0000256" key="1">
    <source>
        <dbReference type="SAM" id="SignalP"/>
    </source>
</evidence>
<accession>A0A2S0PA77</accession>
<feature type="signal peptide" evidence="1">
    <location>
        <begin position="1"/>
        <end position="20"/>
    </location>
</feature>
<proteinExistence type="predicted"/>
<name>A0A2S0PA77_9NEIS</name>
<feature type="chain" id="PRO_5015583395" evidence="1">
    <location>
        <begin position="21"/>
        <end position="145"/>
    </location>
</feature>
<organism evidence="2 3">
    <name type="scientific">Microvirgula aerodenitrificans</name>
    <dbReference type="NCBI Taxonomy" id="57480"/>
    <lineage>
        <taxon>Bacteria</taxon>
        <taxon>Pseudomonadati</taxon>
        <taxon>Pseudomonadota</taxon>
        <taxon>Betaproteobacteria</taxon>
        <taxon>Neisseriales</taxon>
        <taxon>Aquaspirillaceae</taxon>
        <taxon>Microvirgula</taxon>
    </lineage>
</organism>
<dbReference type="RefSeq" id="WP_107889289.1">
    <property type="nucleotide sequence ID" value="NZ_CP028519.1"/>
</dbReference>
<evidence type="ECO:0000313" key="3">
    <source>
        <dbReference type="Proteomes" id="UP000244173"/>
    </source>
</evidence>
<dbReference type="KEGG" id="maer:DAI18_09465"/>
<evidence type="ECO:0000313" key="2">
    <source>
        <dbReference type="EMBL" id="AVY94245.1"/>
    </source>
</evidence>
<protein>
    <submittedName>
        <fullName evidence="2">Excinuclease ATPase subunit</fullName>
    </submittedName>
</protein>
<reference evidence="2 3" key="1">
    <citation type="submission" date="2018-04" db="EMBL/GenBank/DDBJ databases">
        <title>Denitrifier Microvirgula.</title>
        <authorList>
            <person name="Anderson E."/>
            <person name="Jang J."/>
            <person name="Ishii S."/>
        </authorList>
    </citation>
    <scope>NUCLEOTIDE SEQUENCE [LARGE SCALE GENOMIC DNA]</scope>
    <source>
        <strain evidence="2 3">BE2.4</strain>
    </source>
</reference>
<dbReference type="EMBL" id="CP028519">
    <property type="protein sequence ID" value="AVY94245.1"/>
    <property type="molecule type" value="Genomic_DNA"/>
</dbReference>
<dbReference type="AlphaFoldDB" id="A0A2S0PA77"/>
<dbReference type="OrthoDB" id="8161726at2"/>
<keyword evidence="3" id="KW-1185">Reference proteome</keyword>
<dbReference type="Proteomes" id="UP000244173">
    <property type="component" value="Chromosome"/>
</dbReference>
<keyword evidence="1" id="KW-0732">Signal</keyword>
<gene>
    <name evidence="2" type="ORF">DAI18_09465</name>
</gene>